<dbReference type="Proteomes" id="UP001206128">
    <property type="component" value="Unassembled WGS sequence"/>
</dbReference>
<dbReference type="PANTHER" id="PTHR33169:SF14">
    <property type="entry name" value="TRANSCRIPTIONAL REGULATOR RV3488"/>
    <property type="match status" value="1"/>
</dbReference>
<keyword evidence="3" id="KW-1185">Reference proteome</keyword>
<dbReference type="InterPro" id="IPR005149">
    <property type="entry name" value="Tscrpt_reg_PadR_N"/>
</dbReference>
<dbReference type="SUPFAM" id="SSF46785">
    <property type="entry name" value="Winged helix' DNA-binding domain"/>
    <property type="match status" value="1"/>
</dbReference>
<dbReference type="InterPro" id="IPR036388">
    <property type="entry name" value="WH-like_DNA-bd_sf"/>
</dbReference>
<gene>
    <name evidence="2" type="ORF">LX83_002466</name>
</gene>
<organism evidence="2 3">
    <name type="scientific">Goodfellowiella coeruleoviolacea</name>
    <dbReference type="NCBI Taxonomy" id="334858"/>
    <lineage>
        <taxon>Bacteria</taxon>
        <taxon>Bacillati</taxon>
        <taxon>Actinomycetota</taxon>
        <taxon>Actinomycetes</taxon>
        <taxon>Pseudonocardiales</taxon>
        <taxon>Pseudonocardiaceae</taxon>
        <taxon>Goodfellowiella</taxon>
    </lineage>
</organism>
<dbReference type="Pfam" id="PF03551">
    <property type="entry name" value="PadR"/>
    <property type="match status" value="1"/>
</dbReference>
<evidence type="ECO:0000313" key="2">
    <source>
        <dbReference type="EMBL" id="MCP2165608.1"/>
    </source>
</evidence>
<protein>
    <submittedName>
        <fullName evidence="2">DNA-binding transcriptional regulator, PadR family</fullName>
    </submittedName>
</protein>
<dbReference type="AlphaFoldDB" id="A0AAE3KKN4"/>
<evidence type="ECO:0000313" key="3">
    <source>
        <dbReference type="Proteomes" id="UP001206128"/>
    </source>
</evidence>
<dbReference type="EMBL" id="JAMTCK010000005">
    <property type="protein sequence ID" value="MCP2165608.1"/>
    <property type="molecule type" value="Genomic_DNA"/>
</dbReference>
<dbReference type="InterPro" id="IPR052509">
    <property type="entry name" value="Metal_resp_DNA-bind_regulator"/>
</dbReference>
<sequence>MKSDVLRGHLDGLLLATLDGCQLHGYAIIEALQVRSGGALDLPTGTVYPALRRLEHAGYVHSEWSTVSGRQRRTYRLTRAGQRALAQERMAWREFTSAIEGVLGGGTWPVRA</sequence>
<accession>A0AAE3KKN4</accession>
<feature type="domain" description="Transcription regulator PadR N-terminal" evidence="1">
    <location>
        <begin position="14"/>
        <end position="86"/>
    </location>
</feature>
<dbReference type="RefSeq" id="WP_253770573.1">
    <property type="nucleotide sequence ID" value="NZ_JAMTCK010000005.1"/>
</dbReference>
<reference evidence="2" key="1">
    <citation type="submission" date="2022-06" db="EMBL/GenBank/DDBJ databases">
        <title>Genomic Encyclopedia of Archaeal and Bacterial Type Strains, Phase II (KMG-II): from individual species to whole genera.</title>
        <authorList>
            <person name="Goeker M."/>
        </authorList>
    </citation>
    <scope>NUCLEOTIDE SEQUENCE</scope>
    <source>
        <strain evidence="2">DSM 43935</strain>
    </source>
</reference>
<keyword evidence="2" id="KW-0238">DNA-binding</keyword>
<name>A0AAE3KKN4_9PSEU</name>
<dbReference type="GO" id="GO:0003677">
    <property type="term" value="F:DNA binding"/>
    <property type="evidence" value="ECO:0007669"/>
    <property type="project" value="UniProtKB-KW"/>
</dbReference>
<dbReference type="Gene3D" id="1.10.10.10">
    <property type="entry name" value="Winged helix-like DNA-binding domain superfamily/Winged helix DNA-binding domain"/>
    <property type="match status" value="1"/>
</dbReference>
<dbReference type="PANTHER" id="PTHR33169">
    <property type="entry name" value="PADR-FAMILY TRANSCRIPTIONAL REGULATOR"/>
    <property type="match status" value="1"/>
</dbReference>
<comment type="caution">
    <text evidence="2">The sequence shown here is derived from an EMBL/GenBank/DDBJ whole genome shotgun (WGS) entry which is preliminary data.</text>
</comment>
<dbReference type="InterPro" id="IPR036390">
    <property type="entry name" value="WH_DNA-bd_sf"/>
</dbReference>
<proteinExistence type="predicted"/>
<evidence type="ECO:0000259" key="1">
    <source>
        <dbReference type="Pfam" id="PF03551"/>
    </source>
</evidence>